<evidence type="ECO:0000256" key="1">
    <source>
        <dbReference type="SAM" id="MobiDB-lite"/>
    </source>
</evidence>
<dbReference type="InterPro" id="IPR017438">
    <property type="entry name" value="ATP-NAD_kinase_N"/>
</dbReference>
<organism evidence="3 4">
    <name type="scientific">Polyangium fumosum</name>
    <dbReference type="NCBI Taxonomy" id="889272"/>
    <lineage>
        <taxon>Bacteria</taxon>
        <taxon>Pseudomonadati</taxon>
        <taxon>Myxococcota</taxon>
        <taxon>Polyangia</taxon>
        <taxon>Polyangiales</taxon>
        <taxon>Polyangiaceae</taxon>
        <taxon>Polyangium</taxon>
    </lineage>
</organism>
<name>A0A4U1JAF2_9BACT</name>
<comment type="caution">
    <text evidence="3">The sequence shown here is derived from an EMBL/GenBank/DDBJ whole genome shotgun (WGS) entry which is preliminary data.</text>
</comment>
<evidence type="ECO:0000313" key="3">
    <source>
        <dbReference type="EMBL" id="TKD06287.1"/>
    </source>
</evidence>
<feature type="region of interest" description="Disordered" evidence="1">
    <location>
        <begin position="1"/>
        <end position="23"/>
    </location>
</feature>
<gene>
    <name evidence="3" type="ORF">E8A74_20425</name>
</gene>
<dbReference type="SUPFAM" id="SSF111331">
    <property type="entry name" value="NAD kinase/diacylglycerol kinase-like"/>
    <property type="match status" value="1"/>
</dbReference>
<dbReference type="Gene3D" id="3.40.50.10330">
    <property type="entry name" value="Probable inorganic polyphosphate/atp-NAD kinase, domain 1"/>
    <property type="match status" value="1"/>
</dbReference>
<keyword evidence="4" id="KW-1185">Reference proteome</keyword>
<dbReference type="Pfam" id="PF00781">
    <property type="entry name" value="DAGK_cat"/>
    <property type="match status" value="1"/>
</dbReference>
<accession>A0A4U1JAF2</accession>
<dbReference type="Proteomes" id="UP000309215">
    <property type="component" value="Unassembled WGS sequence"/>
</dbReference>
<proteinExistence type="predicted"/>
<dbReference type="InterPro" id="IPR001206">
    <property type="entry name" value="Diacylglycerol_kinase_cat_dom"/>
</dbReference>
<dbReference type="AlphaFoldDB" id="A0A4U1JAF2"/>
<dbReference type="PROSITE" id="PS50146">
    <property type="entry name" value="DAGK"/>
    <property type="match status" value="1"/>
</dbReference>
<dbReference type="InterPro" id="IPR016064">
    <property type="entry name" value="NAD/diacylglycerol_kinase_sf"/>
</dbReference>
<dbReference type="RefSeq" id="WP_136930715.1">
    <property type="nucleotide sequence ID" value="NZ_SSMQ01000020.1"/>
</dbReference>
<dbReference type="EMBL" id="SSMQ01000020">
    <property type="protein sequence ID" value="TKD06287.1"/>
    <property type="molecule type" value="Genomic_DNA"/>
</dbReference>
<keyword evidence="3" id="KW-0808">Transferase</keyword>
<dbReference type="OrthoDB" id="5487997at2"/>
<evidence type="ECO:0000313" key="4">
    <source>
        <dbReference type="Proteomes" id="UP000309215"/>
    </source>
</evidence>
<dbReference type="GO" id="GO:0016301">
    <property type="term" value="F:kinase activity"/>
    <property type="evidence" value="ECO:0007669"/>
    <property type="project" value="UniProtKB-KW"/>
</dbReference>
<sequence length="337" mass="37024">MGGIGVVLNPRSRQNRRDPAAASRLARTLGDRGVVRTAQTREDLARIAEDFRKLKIDVLGISGGDGTNHVTLTGFLEVYSDEPLPPIAFLRGGTMNTVANAVGVPRGKPDGLLTALIARYNELGKASLRVVERNTMRIDDHYGFIFGTGAIHGYMAEYYRHPEPNPVHAASTLYEASKNVMLGHRTPVAERWEGSVELSGGVRLPMRDYLCIAAGTVDQIGLGFRPFYRSGHVPGRFHILGIHTSALGFVKKLPDIWQARPMGEEHTYDHLAEHAILEARSGVVRYVLDGDLHEHRGPLEMRVGPRVQIVVEHKAGIRPPGGSTFMFPPPWIQPGNS</sequence>
<evidence type="ECO:0000259" key="2">
    <source>
        <dbReference type="PROSITE" id="PS50146"/>
    </source>
</evidence>
<protein>
    <submittedName>
        <fullName evidence="3">Sphingosine kinase</fullName>
    </submittedName>
</protein>
<dbReference type="SMART" id="SM00046">
    <property type="entry name" value="DAGKc"/>
    <property type="match status" value="1"/>
</dbReference>
<feature type="domain" description="DAGKc" evidence="2">
    <location>
        <begin position="1"/>
        <end position="137"/>
    </location>
</feature>
<keyword evidence="3" id="KW-0418">Kinase</keyword>
<reference evidence="3 4" key="1">
    <citation type="submission" date="2019-04" db="EMBL/GenBank/DDBJ databases">
        <authorList>
            <person name="Li Y."/>
            <person name="Wang J."/>
        </authorList>
    </citation>
    <scope>NUCLEOTIDE SEQUENCE [LARGE SCALE GENOMIC DNA]</scope>
    <source>
        <strain evidence="3 4">DSM 14668</strain>
    </source>
</reference>